<protein>
    <submittedName>
        <fullName evidence="4">ANAPC4_WD40 domain-containing protein</fullName>
    </submittedName>
</protein>
<dbReference type="AlphaFoldDB" id="A0A0R3W9D2"/>
<sequence>MRIPRVVFGVCFVEGIESRLPAFSLSLVSTKGTGAIKSCVCIAYAEQRDVLFAGHADGHISACNFAQRRQCAAWLAHPQSQVIGLAVASWKAVAHEVCLISQGRDGKIRFWNTDLTLSLKPLLEVVCCQYTLCPFNIWQPNGDLHTEHYLVYVGVDEEDTSAVNLEAIRSPDSLTICSVDASQISHLGMCMALSGVTCDGTCRFLGGFEAGCVVLFVEGSQVTQISPLSPSDIRPITCLAAFTVDVSTALIAVGRSAVADGEEQLADLELLMLTSEDPSNFLFERCTKKPPSNESHGISSLTWRNDGRLLAVGQWNGDIRCFAVARKGSARCLGNLRSPGAVVGGGNLLGDWSSIATDPSKLNPGDRDQSLSVRGALFLPSKWLITTAPASAGGLGTLNVWDVYRDS</sequence>
<evidence type="ECO:0000259" key="1">
    <source>
        <dbReference type="Pfam" id="PF12894"/>
    </source>
</evidence>
<dbReference type="Pfam" id="PF12894">
    <property type="entry name" value="ANAPC4_WD40"/>
    <property type="match status" value="1"/>
</dbReference>
<organism evidence="4">
    <name type="scientific">Taenia asiatica</name>
    <name type="common">Asian tapeworm</name>
    <dbReference type="NCBI Taxonomy" id="60517"/>
    <lineage>
        <taxon>Eukaryota</taxon>
        <taxon>Metazoa</taxon>
        <taxon>Spiralia</taxon>
        <taxon>Lophotrochozoa</taxon>
        <taxon>Platyhelminthes</taxon>
        <taxon>Cestoda</taxon>
        <taxon>Eucestoda</taxon>
        <taxon>Cyclophyllidea</taxon>
        <taxon>Taeniidae</taxon>
        <taxon>Taenia</taxon>
    </lineage>
</organism>
<dbReference type="EMBL" id="UYRS01018567">
    <property type="protein sequence ID" value="VDK37788.1"/>
    <property type="molecule type" value="Genomic_DNA"/>
</dbReference>
<feature type="domain" description="Anaphase-promoting complex subunit 4-like WD40" evidence="1">
    <location>
        <begin position="290"/>
        <end position="325"/>
    </location>
</feature>
<reference evidence="2 3" key="2">
    <citation type="submission" date="2018-11" db="EMBL/GenBank/DDBJ databases">
        <authorList>
            <consortium name="Pathogen Informatics"/>
        </authorList>
    </citation>
    <scope>NUCLEOTIDE SEQUENCE [LARGE SCALE GENOMIC DNA]</scope>
</reference>
<reference evidence="4" key="1">
    <citation type="submission" date="2017-02" db="UniProtKB">
        <authorList>
            <consortium name="WormBaseParasite"/>
        </authorList>
    </citation>
    <scope>IDENTIFICATION</scope>
</reference>
<dbReference type="OrthoDB" id="10002389at2759"/>
<dbReference type="STRING" id="60517.A0A0R3W9D2"/>
<evidence type="ECO:0000313" key="2">
    <source>
        <dbReference type="EMBL" id="VDK37788.1"/>
    </source>
</evidence>
<dbReference type="InterPro" id="IPR015943">
    <property type="entry name" value="WD40/YVTN_repeat-like_dom_sf"/>
</dbReference>
<name>A0A0R3W9D2_TAEAS</name>
<gene>
    <name evidence="2" type="ORF">TASK_LOCUS7048</name>
</gene>
<dbReference type="Proteomes" id="UP000282613">
    <property type="component" value="Unassembled WGS sequence"/>
</dbReference>
<dbReference type="InterPro" id="IPR024977">
    <property type="entry name" value="Apc4-like_WD40_dom"/>
</dbReference>
<proteinExistence type="predicted"/>
<dbReference type="WBParaSite" id="TASK_0000704701-mRNA-1">
    <property type="protein sequence ID" value="TASK_0000704701-mRNA-1"/>
    <property type="gene ID" value="TASK_0000704701"/>
</dbReference>
<accession>A0A0R3W9D2</accession>
<keyword evidence="3" id="KW-1185">Reference proteome</keyword>
<dbReference type="SUPFAM" id="SSF50978">
    <property type="entry name" value="WD40 repeat-like"/>
    <property type="match status" value="1"/>
</dbReference>
<dbReference type="Gene3D" id="2.130.10.10">
    <property type="entry name" value="YVTN repeat-like/Quinoprotein amine dehydrogenase"/>
    <property type="match status" value="2"/>
</dbReference>
<dbReference type="InterPro" id="IPR036322">
    <property type="entry name" value="WD40_repeat_dom_sf"/>
</dbReference>
<evidence type="ECO:0000313" key="3">
    <source>
        <dbReference type="Proteomes" id="UP000282613"/>
    </source>
</evidence>
<evidence type="ECO:0000313" key="4">
    <source>
        <dbReference type="WBParaSite" id="TASK_0000704701-mRNA-1"/>
    </source>
</evidence>